<gene>
    <name evidence="2" type="ORF">VaNZ11_011112</name>
</gene>
<organism evidence="2 3">
    <name type="scientific">Volvox africanus</name>
    <dbReference type="NCBI Taxonomy" id="51714"/>
    <lineage>
        <taxon>Eukaryota</taxon>
        <taxon>Viridiplantae</taxon>
        <taxon>Chlorophyta</taxon>
        <taxon>core chlorophytes</taxon>
        <taxon>Chlorophyceae</taxon>
        <taxon>CS clade</taxon>
        <taxon>Chlamydomonadales</taxon>
        <taxon>Volvocaceae</taxon>
        <taxon>Volvox</taxon>
    </lineage>
</organism>
<accession>A0ABQ5SBK9</accession>
<comment type="caution">
    <text evidence="2">The sequence shown here is derived from an EMBL/GenBank/DDBJ whole genome shotgun (WGS) entry which is preliminary data.</text>
</comment>
<feature type="region of interest" description="Disordered" evidence="1">
    <location>
        <begin position="229"/>
        <end position="308"/>
    </location>
</feature>
<feature type="region of interest" description="Disordered" evidence="1">
    <location>
        <begin position="1"/>
        <end position="114"/>
    </location>
</feature>
<name>A0ABQ5SBK9_9CHLO</name>
<feature type="compositionally biased region" description="Polar residues" evidence="1">
    <location>
        <begin position="40"/>
        <end position="50"/>
    </location>
</feature>
<dbReference type="EMBL" id="BSDZ01000078">
    <property type="protein sequence ID" value="GLI67016.1"/>
    <property type="molecule type" value="Genomic_DNA"/>
</dbReference>
<evidence type="ECO:0000313" key="2">
    <source>
        <dbReference type="EMBL" id="GLI67016.1"/>
    </source>
</evidence>
<proteinExistence type="predicted"/>
<reference evidence="2 3" key="1">
    <citation type="journal article" date="2023" name="IScience">
        <title>Expanded male sex-determining region conserved during the evolution of homothallism in the green alga Volvox.</title>
        <authorList>
            <person name="Yamamoto K."/>
            <person name="Matsuzaki R."/>
            <person name="Mahakham W."/>
            <person name="Heman W."/>
            <person name="Sekimoto H."/>
            <person name="Kawachi M."/>
            <person name="Minakuchi Y."/>
            <person name="Toyoda A."/>
            <person name="Nozaki H."/>
        </authorList>
    </citation>
    <scope>NUCLEOTIDE SEQUENCE [LARGE SCALE GENOMIC DNA]</scope>
    <source>
        <strain evidence="2 3">NIES-4468</strain>
    </source>
</reference>
<keyword evidence="3" id="KW-1185">Reference proteome</keyword>
<protein>
    <submittedName>
        <fullName evidence="2">Uncharacterized protein</fullName>
    </submittedName>
</protein>
<feature type="compositionally biased region" description="Low complexity" evidence="1">
    <location>
        <begin position="77"/>
        <end position="101"/>
    </location>
</feature>
<dbReference type="Proteomes" id="UP001165090">
    <property type="component" value="Unassembled WGS sequence"/>
</dbReference>
<evidence type="ECO:0000256" key="1">
    <source>
        <dbReference type="SAM" id="MobiDB-lite"/>
    </source>
</evidence>
<feature type="compositionally biased region" description="Gly residues" evidence="1">
    <location>
        <begin position="231"/>
        <end position="243"/>
    </location>
</feature>
<evidence type="ECO:0000313" key="3">
    <source>
        <dbReference type="Proteomes" id="UP001165090"/>
    </source>
</evidence>
<feature type="compositionally biased region" description="Polar residues" evidence="1">
    <location>
        <begin position="1"/>
        <end position="11"/>
    </location>
</feature>
<sequence length="308" mass="30902">MQMQLQRQLQNPLAPATAPSSLQLPQPPSLPPQQKLPHSYSQSILQSLGQMSLPRPGQGGIMQLPMNAPGGGGGAKPGSLPASLLAGSSPSDRRSPPGASGLRRATEDGPGELRAGRCSAAQLPQPLLLRRLVHIVPSAEATPSNVCVQTSEIPGTSGAGAAVSGGGGGVALSELRSQAPEPSGDSPTASVEVSSRTFTGIVGNRPTGRGAGGRTAVLYGNMASENVSAGAEGGSGGCGGAIGAGRSDKRRRGAAEAPSRCTSQEGGHRGGNTAGPLEAELQQWRQRHGGMGERGSGGRPMRGLGLME</sequence>